<reference evidence="3 6" key="2">
    <citation type="journal article" date="2005" name="J. Gen. Virol.">
        <title>Genome sequence of Chrysodeixis chalcites nucleopolyhedrovirus, a baculovirus with two DNA photolyase genes.</title>
        <authorList>
            <person name="van Oers M.M."/>
            <person name="Abma-Henkens M.H."/>
            <person name="Herniou E.A."/>
            <person name="de Groot J.C."/>
            <person name="Peters S."/>
            <person name="Vlak J.M."/>
        </authorList>
    </citation>
    <scope>NUCLEOTIDE SEQUENCE [LARGE SCALE GENOMIC DNA]</scope>
</reference>
<dbReference type="PANTHER" id="PTHR10044:SF174">
    <property type="entry name" value="DEATH-ASSOCIATED INHIBITOR OF APOPTOSIS 1"/>
    <property type="match status" value="1"/>
</dbReference>
<dbReference type="InterPro" id="IPR050784">
    <property type="entry name" value="IAP"/>
</dbReference>
<dbReference type="OrthoDB" id="9255at10239"/>
<dbReference type="InterPro" id="IPR001370">
    <property type="entry name" value="BIR_rpt"/>
</dbReference>
<dbReference type="CDD" id="cd00022">
    <property type="entry name" value="BIR"/>
    <property type="match status" value="1"/>
</dbReference>
<dbReference type="SMART" id="SM00238">
    <property type="entry name" value="BIR"/>
    <property type="match status" value="1"/>
</dbReference>
<dbReference type="GO" id="GO:0043027">
    <property type="term" value="F:cysteine-type endopeptidase inhibitor activity involved in apoptotic process"/>
    <property type="evidence" value="ECO:0007669"/>
    <property type="project" value="TreeGrafter"/>
</dbReference>
<dbReference type="PANTHER" id="PTHR10044">
    <property type="entry name" value="INHIBITOR OF APOPTOSIS"/>
    <property type="match status" value="1"/>
</dbReference>
<evidence type="ECO:0000259" key="2">
    <source>
        <dbReference type="PROSITE" id="PS50089"/>
    </source>
</evidence>
<organism evidence="3 6">
    <name type="scientific">Chrysodeixis chalcites nucleopolyhedrovirus</name>
    <dbReference type="NCBI Taxonomy" id="320432"/>
    <lineage>
        <taxon>Viruses</taxon>
        <taxon>Viruses incertae sedis</taxon>
        <taxon>Naldaviricetes</taxon>
        <taxon>Lefavirales</taxon>
        <taxon>Baculoviridae</taxon>
        <taxon>Alphabaculovirus</taxon>
        <taxon>Alphabaculovirus chrychalcites</taxon>
    </lineage>
</organism>
<reference evidence="5" key="3">
    <citation type="submission" date="2012-08" db="EMBL/GenBank/DDBJ databases">
        <title>Sequences comparision among Chrysodeixis chalcites nucleopolyhedrovirus genotypes from a field strain of the Canary Islands.</title>
        <authorList>
            <person name="Bernal A."/>
            <person name="Simon O."/>
            <person name="Palma L."/>
            <person name="Williams T."/>
            <person name="Caballero P."/>
        </authorList>
    </citation>
    <scope>NUCLEOTIDE SEQUENCE</scope>
    <source>
        <strain evidence="5">TF1</strain>
    </source>
</reference>
<dbReference type="Gene3D" id="1.10.1170.10">
    <property type="entry name" value="Inhibitor Of Apoptosis Protein (2mihbC-IAP-1), Chain A"/>
    <property type="match status" value="1"/>
</dbReference>
<keyword evidence="1" id="KW-0862">Zinc</keyword>
<feature type="domain" description="RING-type" evidence="2">
    <location>
        <begin position="262"/>
        <end position="297"/>
    </location>
</feature>
<dbReference type="InterPro" id="IPR001841">
    <property type="entry name" value="Znf_RING"/>
</dbReference>
<reference evidence="4" key="4">
    <citation type="journal article" date="2013" name="Genome Announc.">
        <title>Complete Genome Sequences of Five Chrysodeixis chalcites Nucleopolyhedrovirus Genotypes from a Canary Islands Isolate.</title>
        <authorList>
            <person name="Bernal A."/>
            <person name="Williams T."/>
            <person name="Munoz D."/>
            <person name="Caballero P."/>
            <person name="Simon O."/>
        </authorList>
    </citation>
    <scope>NUCLEOTIDE SEQUENCE</scope>
    <source>
        <strain evidence="4">TF1</strain>
    </source>
</reference>
<dbReference type="KEGG" id="vg:3431552"/>
<dbReference type="GO" id="GO:0061630">
    <property type="term" value="F:ubiquitin protein ligase activity"/>
    <property type="evidence" value="ECO:0007669"/>
    <property type="project" value="TreeGrafter"/>
</dbReference>
<protein>
    <submittedName>
        <fullName evidence="3">IAP-2</fullName>
    </submittedName>
</protein>
<dbReference type="Pfam" id="PF00653">
    <property type="entry name" value="BIR"/>
    <property type="match status" value="1"/>
</dbReference>
<dbReference type="GO" id="GO:0090263">
    <property type="term" value="P:positive regulation of canonical Wnt signaling pathway"/>
    <property type="evidence" value="ECO:0007669"/>
    <property type="project" value="TreeGrafter"/>
</dbReference>
<dbReference type="EMBL" id="AY864330">
    <property type="protein sequence ID" value="AAY83993.1"/>
    <property type="molecule type" value="Genomic_DNA"/>
</dbReference>
<dbReference type="InterPro" id="IPR013083">
    <property type="entry name" value="Znf_RING/FYVE/PHD"/>
</dbReference>
<keyword evidence="6" id="KW-1185">Reference proteome</keyword>
<sequence>MSAVIVKVGQMDYYSNIINSRLAPPSFYLEYSNRIESFVGSSLTREYIQNLAKFGIYYESGNGVYKCAFCPLIMVKLDMRTLKYHTFSLCSMATTILAINETLRKESFRKFKTARRIFKENGNSLAVNGFYYYGKNIEIRCAGCRLTIVKLNRTDRAEDIHRKYSPECEFNNKPTAPPASDSDTEIDVKNVKNHHTDVYTESYGNTAAKIYPVLDSNNGIVHDDKTNNSNDVNLFLKSNIVADGDKNTQSVSSVAGEDDRYCKICFENERNTCFLPCKHVSTCTDCARKCKVCCICRMKIKERLEVYLQ</sequence>
<dbReference type="RefSeq" id="YP_249666.1">
    <property type="nucleotide sequence ID" value="NC_007151.1"/>
</dbReference>
<dbReference type="Proteomes" id="UP000202309">
    <property type="component" value="Segment"/>
</dbReference>
<evidence type="ECO:0000313" key="5">
    <source>
        <dbReference type="EMBL" id="AGE61622.1"/>
    </source>
</evidence>
<dbReference type="Gene3D" id="3.30.40.10">
    <property type="entry name" value="Zinc/RING finger domain, C3HC4 (zinc finger)"/>
    <property type="match status" value="1"/>
</dbReference>
<evidence type="ECO:0000256" key="1">
    <source>
        <dbReference type="PROSITE-ProRule" id="PRU00175"/>
    </source>
</evidence>
<proteinExistence type="predicted"/>
<dbReference type="EMBL" id="JX560542">
    <property type="protein sequence ID" value="AGE61771.1"/>
    <property type="molecule type" value="Genomic_DNA"/>
</dbReference>
<dbReference type="SUPFAM" id="SSF57850">
    <property type="entry name" value="RING/U-box"/>
    <property type="match status" value="1"/>
</dbReference>
<dbReference type="GO" id="GO:0008270">
    <property type="term" value="F:zinc ion binding"/>
    <property type="evidence" value="ECO:0007669"/>
    <property type="project" value="UniProtKB-KW"/>
</dbReference>
<keyword evidence="1" id="KW-0863">Zinc-finger</keyword>
<dbReference type="PROSITE" id="PS50143">
    <property type="entry name" value="BIR_REPEAT_2"/>
    <property type="match status" value="1"/>
</dbReference>
<dbReference type="GO" id="GO:0031398">
    <property type="term" value="P:positive regulation of protein ubiquitination"/>
    <property type="evidence" value="ECO:0007669"/>
    <property type="project" value="TreeGrafter"/>
</dbReference>
<accession>Q4KT18</accession>
<keyword evidence="1" id="KW-0479">Metal-binding</keyword>
<evidence type="ECO:0000313" key="6">
    <source>
        <dbReference type="Proteomes" id="UP000202309"/>
    </source>
</evidence>
<dbReference type="EMBL" id="JX560541">
    <property type="protein sequence ID" value="AGE61622.1"/>
    <property type="molecule type" value="Genomic_DNA"/>
</dbReference>
<reference evidence="3 6" key="1">
    <citation type="journal article" date="2004" name="Virology">
        <title>Identification and characterization of a DNA photolyase-containing baculovirus from Chrysodeixis chalcites.</title>
        <authorList>
            <person name="van Oers M.M."/>
            <person name="Herniou E.A."/>
            <person name="Usmany M."/>
            <person name="Messelink G.J."/>
            <person name="Vlak J.M."/>
        </authorList>
    </citation>
    <scope>NUCLEOTIDE SEQUENCE [LARGE SCALE GENOMIC DNA]</scope>
</reference>
<gene>
    <name evidence="3" type="primary">ORF-62 iap-2</name>
</gene>
<evidence type="ECO:0000313" key="3">
    <source>
        <dbReference type="EMBL" id="AAY83993.1"/>
    </source>
</evidence>
<dbReference type="Pfam" id="PF13920">
    <property type="entry name" value="zf-C3HC4_3"/>
    <property type="match status" value="1"/>
</dbReference>
<name>Q4KT18_9ABAC</name>
<dbReference type="PROSITE" id="PS50089">
    <property type="entry name" value="ZF_RING_2"/>
    <property type="match status" value="1"/>
</dbReference>
<dbReference type="GeneID" id="3431552"/>
<dbReference type="EMBL" id="JX560539">
    <property type="protein sequence ID" value="AGE61323.1"/>
    <property type="molecule type" value="Genomic_DNA"/>
</dbReference>
<evidence type="ECO:0000313" key="4">
    <source>
        <dbReference type="EMBL" id="AGE61323.1"/>
    </source>
</evidence>
<dbReference type="SUPFAM" id="SSF57924">
    <property type="entry name" value="Inhibitor of apoptosis (IAP) repeat"/>
    <property type="match status" value="2"/>
</dbReference>
<dbReference type="GO" id="GO:0051726">
    <property type="term" value="P:regulation of cell cycle"/>
    <property type="evidence" value="ECO:0007669"/>
    <property type="project" value="TreeGrafter"/>
</dbReference>